<proteinExistence type="predicted"/>
<keyword evidence="3" id="KW-1185">Reference proteome</keyword>
<evidence type="ECO:0000313" key="3">
    <source>
        <dbReference type="Proteomes" id="UP001341840"/>
    </source>
</evidence>
<organism evidence="2 3">
    <name type="scientific">Stylosanthes scabra</name>
    <dbReference type="NCBI Taxonomy" id="79078"/>
    <lineage>
        <taxon>Eukaryota</taxon>
        <taxon>Viridiplantae</taxon>
        <taxon>Streptophyta</taxon>
        <taxon>Embryophyta</taxon>
        <taxon>Tracheophyta</taxon>
        <taxon>Spermatophyta</taxon>
        <taxon>Magnoliopsida</taxon>
        <taxon>eudicotyledons</taxon>
        <taxon>Gunneridae</taxon>
        <taxon>Pentapetalae</taxon>
        <taxon>rosids</taxon>
        <taxon>fabids</taxon>
        <taxon>Fabales</taxon>
        <taxon>Fabaceae</taxon>
        <taxon>Papilionoideae</taxon>
        <taxon>50 kb inversion clade</taxon>
        <taxon>dalbergioids sensu lato</taxon>
        <taxon>Dalbergieae</taxon>
        <taxon>Pterocarpus clade</taxon>
        <taxon>Stylosanthes</taxon>
    </lineage>
</organism>
<protein>
    <submittedName>
        <fullName evidence="2">Uncharacterized protein</fullName>
    </submittedName>
</protein>
<sequence>MEMKVDSDPFEVNSKFVEPCCFEAHMVGFHSFEFDTSLRNFEQNIRQQLLFSKKERMKKELAHKEEQVRQRHGPRRAYASSSMTAQTNSNNPTAMSWMQVHGNQDKDFREYNEYQNRCNFRGRGGRGRGRFNGRFGQNRGRGHFRFHGILPRNPPSKDSSEILEKGVKTSALDRVVFPSQEKGKYVVTEKVSSTEPMLKDQDDDLYDDEFVEEDEMISVVSILPAEYANSSQECQDGDY</sequence>
<feature type="compositionally biased region" description="Basic and acidic residues" evidence="1">
    <location>
        <begin position="60"/>
        <end position="69"/>
    </location>
</feature>
<feature type="compositionally biased region" description="Polar residues" evidence="1">
    <location>
        <begin position="79"/>
        <end position="96"/>
    </location>
</feature>
<gene>
    <name evidence="2" type="ORF">PIB30_046633</name>
</gene>
<accession>A0ABU6VJE4</accession>
<feature type="region of interest" description="Disordered" evidence="1">
    <location>
        <begin position="60"/>
        <end position="96"/>
    </location>
</feature>
<reference evidence="2 3" key="1">
    <citation type="journal article" date="2023" name="Plants (Basel)">
        <title>Bridging the Gap: Combining Genomics and Transcriptomics Approaches to Understand Stylosanthes scabra, an Orphan Legume from the Brazilian Caatinga.</title>
        <authorList>
            <person name="Ferreira-Neto J.R.C."/>
            <person name="da Silva M.D."/>
            <person name="Binneck E."/>
            <person name="de Melo N.F."/>
            <person name="da Silva R.H."/>
            <person name="de Melo A.L.T.M."/>
            <person name="Pandolfi V."/>
            <person name="Bustamante F.O."/>
            <person name="Brasileiro-Vidal A.C."/>
            <person name="Benko-Iseppon A.M."/>
        </authorList>
    </citation>
    <scope>NUCLEOTIDE SEQUENCE [LARGE SCALE GENOMIC DNA]</scope>
    <source>
        <tissue evidence="2">Leaves</tissue>
    </source>
</reference>
<comment type="caution">
    <text evidence="2">The sequence shown here is derived from an EMBL/GenBank/DDBJ whole genome shotgun (WGS) entry which is preliminary data.</text>
</comment>
<dbReference type="Proteomes" id="UP001341840">
    <property type="component" value="Unassembled WGS sequence"/>
</dbReference>
<evidence type="ECO:0000256" key="1">
    <source>
        <dbReference type="SAM" id="MobiDB-lite"/>
    </source>
</evidence>
<dbReference type="EMBL" id="JASCZI010151327">
    <property type="protein sequence ID" value="MED6172068.1"/>
    <property type="molecule type" value="Genomic_DNA"/>
</dbReference>
<name>A0ABU6VJE4_9FABA</name>
<evidence type="ECO:0000313" key="2">
    <source>
        <dbReference type="EMBL" id="MED6172068.1"/>
    </source>
</evidence>